<keyword evidence="6" id="KW-0406">Ion transport</keyword>
<evidence type="ECO:0000259" key="10">
    <source>
        <dbReference type="Pfam" id="PF00999"/>
    </source>
</evidence>
<feature type="transmembrane region" description="Helical" evidence="9">
    <location>
        <begin position="137"/>
        <end position="155"/>
    </location>
</feature>
<evidence type="ECO:0000256" key="6">
    <source>
        <dbReference type="ARBA" id="ARBA00023065"/>
    </source>
</evidence>
<dbReference type="GO" id="GO:0015297">
    <property type="term" value="F:antiporter activity"/>
    <property type="evidence" value="ECO:0007669"/>
    <property type="project" value="UniProtKB-KW"/>
</dbReference>
<dbReference type="EMBL" id="DS231625">
    <property type="protein sequence ID" value="EDU42579.1"/>
    <property type="molecule type" value="Genomic_DNA"/>
</dbReference>
<feature type="transmembrane region" description="Helical" evidence="9">
    <location>
        <begin position="20"/>
        <end position="39"/>
    </location>
</feature>
<feature type="transmembrane region" description="Helical" evidence="9">
    <location>
        <begin position="103"/>
        <end position="125"/>
    </location>
</feature>
<evidence type="ECO:0000256" key="2">
    <source>
        <dbReference type="ARBA" id="ARBA00022448"/>
    </source>
</evidence>
<evidence type="ECO:0000256" key="8">
    <source>
        <dbReference type="SAM" id="MobiDB-lite"/>
    </source>
</evidence>
<dbReference type="AlphaFoldDB" id="B2WHR9"/>
<evidence type="ECO:0000313" key="12">
    <source>
        <dbReference type="Proteomes" id="UP000001471"/>
    </source>
</evidence>
<accession>B2WHR9</accession>
<feature type="transmembrane region" description="Helical" evidence="9">
    <location>
        <begin position="75"/>
        <end position="96"/>
    </location>
</feature>
<evidence type="ECO:0000256" key="3">
    <source>
        <dbReference type="ARBA" id="ARBA00022449"/>
    </source>
</evidence>
<protein>
    <submittedName>
        <fullName evidence="11">Sodium-hydrogen antiporter</fullName>
    </submittedName>
</protein>
<dbReference type="Proteomes" id="UP000001471">
    <property type="component" value="Unassembled WGS sequence"/>
</dbReference>
<keyword evidence="7 9" id="KW-0472">Membrane</keyword>
<reference evidence="12" key="1">
    <citation type="journal article" date="2013" name="G3 (Bethesda)">
        <title>Comparative genomics of a plant-pathogenic fungus, Pyrenophora tritici-repentis, reveals transduplication and the impact of repeat elements on pathogenicity and population divergence.</title>
        <authorList>
            <person name="Manning V.A."/>
            <person name="Pandelova I."/>
            <person name="Dhillon B."/>
            <person name="Wilhelm L.J."/>
            <person name="Goodwin S.B."/>
            <person name="Berlin A.M."/>
            <person name="Figueroa M."/>
            <person name="Freitag M."/>
            <person name="Hane J.K."/>
            <person name="Henrissat B."/>
            <person name="Holman W.H."/>
            <person name="Kodira C.D."/>
            <person name="Martin J."/>
            <person name="Oliver R.P."/>
            <person name="Robbertse B."/>
            <person name="Schackwitz W."/>
            <person name="Schwartz D.C."/>
            <person name="Spatafora J.W."/>
            <person name="Turgeon B.G."/>
            <person name="Yandava C."/>
            <person name="Young S."/>
            <person name="Zhou S."/>
            <person name="Zeng Q."/>
            <person name="Grigoriev I.V."/>
            <person name="Ma L.-J."/>
            <person name="Ciuffetti L.M."/>
        </authorList>
    </citation>
    <scope>NUCLEOTIDE SEQUENCE [LARGE SCALE GENOMIC DNA]</scope>
    <source>
        <strain evidence="12">Pt-1C-BFP</strain>
    </source>
</reference>
<evidence type="ECO:0000256" key="1">
    <source>
        <dbReference type="ARBA" id="ARBA00004141"/>
    </source>
</evidence>
<feature type="transmembrane region" description="Helical" evidence="9">
    <location>
        <begin position="252"/>
        <end position="278"/>
    </location>
</feature>
<dbReference type="STRING" id="426418.B2WHR9"/>
<evidence type="ECO:0000313" key="11">
    <source>
        <dbReference type="EMBL" id="EDU42579.1"/>
    </source>
</evidence>
<feature type="transmembrane region" description="Helical" evidence="9">
    <location>
        <begin position="342"/>
        <end position="362"/>
    </location>
</feature>
<feature type="transmembrane region" description="Helical" evidence="9">
    <location>
        <begin position="448"/>
        <end position="471"/>
    </location>
</feature>
<proteinExistence type="predicted"/>
<keyword evidence="5 9" id="KW-1133">Transmembrane helix</keyword>
<sequence>MAGDSSATQEGFLQYHEPNIIQILVLVSFFFWLSFGEWLSNRVFRAGLIGQIIVGLIYGLPIGGDIIPIPWQEAFIALGYIGLVLIIFEGALAVRLDLLKANFGLSIIAATIGVVAPVAFTYILLYIGFGYGAVETFIVGAALSVTSLGTTFVVLGKTSKDINFSDTRVGTVLNNTAPNPSVPIANKSGSVIGQLGALGGEDSPNLGWLIGRPTLVSGVLAILTPVLNKWIIAPLYRKYAEPRLPKTRKRHVVNVVIMILVLCAFLSITGFGGTSVLYGSFMAGASLTYIPSKHPTGPFHPPSREDAEEAEARSIAETGHDGGEPEISPTFMHTFEKYFLDVVKYLLQPLFFASIGFAIPFIDLWTAEAIWKGLVYTILMLITKVVVGLVIPVSTIINRPAGVSIRQCISESFWPAMLLGSAMVARGEIGLLVVQIGFNNTSYLSKEAFITAVWAIMLNTILGPVSVGLIIKYKARSIADGMWGLDKAERSDSTWDDGISRANTIIETQSVQEQKKANGEPMRSPSDAVTLEETA</sequence>
<dbReference type="OrthoDB" id="1288932at2759"/>
<dbReference type="GO" id="GO:0016020">
    <property type="term" value="C:membrane"/>
    <property type="evidence" value="ECO:0007669"/>
    <property type="project" value="UniProtKB-SubCell"/>
</dbReference>
<dbReference type="OMA" id="HEPNIIQ"/>
<keyword evidence="4 9" id="KW-0812">Transmembrane</keyword>
<dbReference type="InterPro" id="IPR006153">
    <property type="entry name" value="Cation/H_exchanger_TM"/>
</dbReference>
<feature type="domain" description="Cation/H+ exchanger transmembrane" evidence="10">
    <location>
        <begin position="336"/>
        <end position="470"/>
    </location>
</feature>
<organism evidence="11 12">
    <name type="scientific">Pyrenophora tritici-repentis (strain Pt-1C-BFP)</name>
    <name type="common">Wheat tan spot fungus</name>
    <name type="synonym">Drechslera tritici-repentis</name>
    <dbReference type="NCBI Taxonomy" id="426418"/>
    <lineage>
        <taxon>Eukaryota</taxon>
        <taxon>Fungi</taxon>
        <taxon>Dikarya</taxon>
        <taxon>Ascomycota</taxon>
        <taxon>Pezizomycotina</taxon>
        <taxon>Dothideomycetes</taxon>
        <taxon>Pleosporomycetidae</taxon>
        <taxon>Pleosporales</taxon>
        <taxon>Pleosporineae</taxon>
        <taxon>Pleosporaceae</taxon>
        <taxon>Pyrenophora</taxon>
    </lineage>
</organism>
<feature type="domain" description="Cation/H+ exchanger transmembrane" evidence="10">
    <location>
        <begin position="38"/>
        <end position="293"/>
    </location>
</feature>
<dbReference type="PANTHER" id="PTHR43562:SF2">
    <property type="entry name" value="SODIUM-HYDROGEN ANTIPORTER"/>
    <property type="match status" value="1"/>
</dbReference>
<feature type="transmembrane region" description="Helical" evidence="9">
    <location>
        <begin position="374"/>
        <end position="393"/>
    </location>
</feature>
<feature type="region of interest" description="Disordered" evidence="8">
    <location>
        <begin position="510"/>
        <end position="535"/>
    </location>
</feature>
<dbReference type="eggNOG" id="ENOG502QWRB">
    <property type="taxonomic scope" value="Eukaryota"/>
</dbReference>
<name>B2WHR9_PYRTR</name>
<dbReference type="InParanoid" id="B2WHR9"/>
<dbReference type="Gene3D" id="1.20.1530.20">
    <property type="match status" value="2"/>
</dbReference>
<dbReference type="GO" id="GO:1902600">
    <property type="term" value="P:proton transmembrane transport"/>
    <property type="evidence" value="ECO:0007669"/>
    <property type="project" value="InterPro"/>
</dbReference>
<evidence type="ECO:0000256" key="7">
    <source>
        <dbReference type="ARBA" id="ARBA00023136"/>
    </source>
</evidence>
<evidence type="ECO:0000256" key="9">
    <source>
        <dbReference type="SAM" id="Phobius"/>
    </source>
</evidence>
<evidence type="ECO:0000256" key="4">
    <source>
        <dbReference type="ARBA" id="ARBA00022692"/>
    </source>
</evidence>
<gene>
    <name evidence="11" type="ORF">PTRG_09528</name>
</gene>
<dbReference type="PANTHER" id="PTHR43562">
    <property type="entry name" value="NAPA-TYPE SODIUM/HYDROGEN ANTIPORTER"/>
    <property type="match status" value="1"/>
</dbReference>
<feature type="compositionally biased region" description="Basic and acidic residues" evidence="8">
    <location>
        <begin position="302"/>
        <end position="323"/>
    </location>
</feature>
<keyword evidence="2" id="KW-0813">Transport</keyword>
<evidence type="ECO:0000256" key="5">
    <source>
        <dbReference type="ARBA" id="ARBA00022989"/>
    </source>
</evidence>
<dbReference type="HOGENOM" id="CLU_024407_1_0_1"/>
<feature type="region of interest" description="Disordered" evidence="8">
    <location>
        <begin position="297"/>
        <end position="326"/>
    </location>
</feature>
<dbReference type="Pfam" id="PF00999">
    <property type="entry name" value="Na_H_Exchanger"/>
    <property type="match status" value="2"/>
</dbReference>
<keyword evidence="3" id="KW-0050">Antiport</keyword>
<dbReference type="InterPro" id="IPR038770">
    <property type="entry name" value="Na+/solute_symporter_sf"/>
</dbReference>
<feature type="transmembrane region" description="Helical" evidence="9">
    <location>
        <begin position="46"/>
        <end position="69"/>
    </location>
</feature>
<comment type="subcellular location">
    <subcellularLocation>
        <location evidence="1">Membrane</location>
        <topology evidence="1">Multi-pass membrane protein</topology>
    </subcellularLocation>
</comment>